<keyword evidence="10 16" id="KW-0503">Monooxygenase</keyword>
<dbReference type="GO" id="GO:0034650">
    <property type="term" value="P:cortisol metabolic process"/>
    <property type="evidence" value="ECO:0007669"/>
    <property type="project" value="TreeGrafter"/>
</dbReference>
<comment type="similarity">
    <text evidence="3 16">Belongs to the cytochrome P450 family.</text>
</comment>
<evidence type="ECO:0000256" key="16">
    <source>
        <dbReference type="RuleBase" id="RU000461"/>
    </source>
</evidence>
<dbReference type="AlphaFoldDB" id="A0A8D2J7B1"/>
<dbReference type="GO" id="GO:0004507">
    <property type="term" value="F:steroid 11-beta-monooxygenase activity"/>
    <property type="evidence" value="ECO:0007669"/>
    <property type="project" value="UniProtKB-EC"/>
</dbReference>
<evidence type="ECO:0000313" key="18">
    <source>
        <dbReference type="Proteomes" id="UP000694545"/>
    </source>
</evidence>
<evidence type="ECO:0000256" key="12">
    <source>
        <dbReference type="ARBA" id="ARBA00023136"/>
    </source>
</evidence>
<keyword evidence="12" id="KW-0472">Membrane</keyword>
<comment type="subcellular location">
    <subcellularLocation>
        <location evidence="2">Mitochondrion membrane</location>
    </subcellularLocation>
</comment>
<dbReference type="GO" id="GO:0047783">
    <property type="term" value="F:corticosterone 18-monooxygenase activity"/>
    <property type="evidence" value="ECO:0007669"/>
    <property type="project" value="TreeGrafter"/>
</dbReference>
<dbReference type="Gene3D" id="1.10.630.10">
    <property type="entry name" value="Cytochrome P450"/>
    <property type="match status" value="1"/>
</dbReference>
<dbReference type="InterPro" id="IPR001128">
    <property type="entry name" value="Cyt_P450"/>
</dbReference>
<evidence type="ECO:0000256" key="15">
    <source>
        <dbReference type="PIRSR" id="PIRSR602401-1"/>
    </source>
</evidence>
<dbReference type="GO" id="GO:0005743">
    <property type="term" value="C:mitochondrial inner membrane"/>
    <property type="evidence" value="ECO:0007669"/>
    <property type="project" value="TreeGrafter"/>
</dbReference>
<dbReference type="GO" id="GO:0020037">
    <property type="term" value="F:heme binding"/>
    <property type="evidence" value="ECO:0007669"/>
    <property type="project" value="InterPro"/>
</dbReference>
<dbReference type="GO" id="GO:0032342">
    <property type="term" value="P:aldosterone biosynthetic process"/>
    <property type="evidence" value="ECO:0007669"/>
    <property type="project" value="TreeGrafter"/>
</dbReference>
<keyword evidence="6 15" id="KW-0479">Metal-binding</keyword>
<evidence type="ECO:0000256" key="4">
    <source>
        <dbReference type="ARBA" id="ARBA00012767"/>
    </source>
</evidence>
<proteinExistence type="inferred from homology"/>
<dbReference type="PANTHER" id="PTHR24279">
    <property type="entry name" value="CYTOCHROME P450"/>
    <property type="match status" value="1"/>
</dbReference>
<gene>
    <name evidence="17" type="primary">LOC123035256</name>
</gene>
<dbReference type="GO" id="GO:0005506">
    <property type="term" value="F:iron ion binding"/>
    <property type="evidence" value="ECO:0007669"/>
    <property type="project" value="InterPro"/>
</dbReference>
<reference evidence="17" key="2">
    <citation type="submission" date="2025-09" db="UniProtKB">
        <authorList>
            <consortium name="Ensembl"/>
        </authorList>
    </citation>
    <scope>IDENTIFICATION</scope>
</reference>
<dbReference type="InterPro" id="IPR002401">
    <property type="entry name" value="Cyt_P450_E_grp-I"/>
</dbReference>
<dbReference type="FunFam" id="1.10.630.10:FF:000073">
    <property type="entry name" value="Cytochrome P450 family 27 subfamily C member 1"/>
    <property type="match status" value="1"/>
</dbReference>
<dbReference type="EC" id="1.14.15.4" evidence="4"/>
<keyword evidence="5 15" id="KW-0349">Heme</keyword>
<dbReference type="PANTHER" id="PTHR24279:SF1">
    <property type="entry name" value="CYTOCHROME P450 11B2, MITOCHONDRIAL"/>
    <property type="match status" value="1"/>
</dbReference>
<evidence type="ECO:0000256" key="5">
    <source>
        <dbReference type="ARBA" id="ARBA00022617"/>
    </source>
</evidence>
<organism evidence="17 18">
    <name type="scientific">Varanus komodoensis</name>
    <name type="common">Komodo dragon</name>
    <dbReference type="NCBI Taxonomy" id="61221"/>
    <lineage>
        <taxon>Eukaryota</taxon>
        <taxon>Metazoa</taxon>
        <taxon>Chordata</taxon>
        <taxon>Craniata</taxon>
        <taxon>Vertebrata</taxon>
        <taxon>Euteleostomi</taxon>
        <taxon>Lepidosauria</taxon>
        <taxon>Squamata</taxon>
        <taxon>Bifurcata</taxon>
        <taxon>Unidentata</taxon>
        <taxon>Episquamata</taxon>
        <taxon>Toxicofera</taxon>
        <taxon>Anguimorpha</taxon>
        <taxon>Paleoanguimorpha</taxon>
        <taxon>Varanoidea</taxon>
        <taxon>Varanidae</taxon>
        <taxon>Varanus</taxon>
    </lineage>
</organism>
<keyword evidence="8 16" id="KW-0560">Oxidoreductase</keyword>
<evidence type="ECO:0000256" key="8">
    <source>
        <dbReference type="ARBA" id="ARBA00023002"/>
    </source>
</evidence>
<keyword evidence="11" id="KW-0496">Mitochondrion</keyword>
<evidence type="ECO:0000256" key="13">
    <source>
        <dbReference type="ARBA" id="ARBA00023250"/>
    </source>
</evidence>
<evidence type="ECO:0000256" key="1">
    <source>
        <dbReference type="ARBA" id="ARBA00001971"/>
    </source>
</evidence>
<evidence type="ECO:0000256" key="6">
    <source>
        <dbReference type="ARBA" id="ARBA00022723"/>
    </source>
</evidence>
<keyword evidence="18" id="KW-1185">Reference proteome</keyword>
<dbReference type="PRINTS" id="PR00463">
    <property type="entry name" value="EP450I"/>
</dbReference>
<keyword evidence="13" id="KW-0755">Steroidogenesis</keyword>
<dbReference type="InterPro" id="IPR050479">
    <property type="entry name" value="CYP11_CYP27_families"/>
</dbReference>
<keyword evidence="9 15" id="KW-0408">Iron</keyword>
<dbReference type="GO" id="GO:0008203">
    <property type="term" value="P:cholesterol metabolic process"/>
    <property type="evidence" value="ECO:0007669"/>
    <property type="project" value="TreeGrafter"/>
</dbReference>
<evidence type="ECO:0000256" key="3">
    <source>
        <dbReference type="ARBA" id="ARBA00010617"/>
    </source>
</evidence>
<evidence type="ECO:0000256" key="7">
    <source>
        <dbReference type="ARBA" id="ARBA00022946"/>
    </source>
</evidence>
<dbReference type="InterPro" id="IPR036396">
    <property type="entry name" value="Cyt_P450_sf"/>
</dbReference>
<dbReference type="InterPro" id="IPR017972">
    <property type="entry name" value="Cyt_P450_CS"/>
</dbReference>
<keyword evidence="7" id="KW-0809">Transit peptide</keyword>
<reference evidence="17" key="1">
    <citation type="submission" date="2025-08" db="UniProtKB">
        <authorList>
            <consortium name="Ensembl"/>
        </authorList>
    </citation>
    <scope>IDENTIFICATION</scope>
</reference>
<protein>
    <recommendedName>
        <fullName evidence="4">steroid 11beta-monooxygenase</fullName>
        <ecNumber evidence="4">1.14.15.4</ecNumber>
    </recommendedName>
    <alternativeName>
        <fullName evidence="14">Cytochrome P450C11</fullName>
    </alternativeName>
</protein>
<dbReference type="Pfam" id="PF00067">
    <property type="entry name" value="p450"/>
    <property type="match status" value="1"/>
</dbReference>
<accession>A0A8D2J7B1</accession>
<dbReference type="GO" id="GO:0071375">
    <property type="term" value="P:cellular response to peptide hormone stimulus"/>
    <property type="evidence" value="ECO:0007669"/>
    <property type="project" value="TreeGrafter"/>
</dbReference>
<evidence type="ECO:0000313" key="17">
    <source>
        <dbReference type="Ensembl" id="ENSVKKP00000004683.1"/>
    </source>
</evidence>
<comment type="cofactor">
    <cofactor evidence="1 15">
        <name>heme</name>
        <dbReference type="ChEBI" id="CHEBI:30413"/>
    </cofactor>
</comment>
<evidence type="ECO:0000256" key="2">
    <source>
        <dbReference type="ARBA" id="ARBA00004325"/>
    </source>
</evidence>
<dbReference type="SUPFAM" id="SSF48264">
    <property type="entry name" value="Cytochrome P450"/>
    <property type="match status" value="1"/>
</dbReference>
<dbReference type="Ensembl" id="ENSVKKT00000004812.1">
    <property type="protein sequence ID" value="ENSVKKP00000004683.1"/>
    <property type="gene ID" value="ENSVKKG00000002976.1"/>
</dbReference>
<dbReference type="Proteomes" id="UP000694545">
    <property type="component" value="Unplaced"/>
</dbReference>
<evidence type="ECO:0000256" key="11">
    <source>
        <dbReference type="ARBA" id="ARBA00023128"/>
    </source>
</evidence>
<sequence length="554" mass="62404">MGAHGRLSSQAARRSISRTLWSGQPCRSAATVVATQPAASKVLPFEAIPHSGHNAWINLFQFWRSNSFQNLHHVMQRNFQNLGPIYRHAGSLWGGGKSAHWVLALGQGRWGHARRAPDAVPVGREKLGTHDSINVFLPHDAAQLFRAEGTLPRRMGIDAWTAHLGGTACGHPLPRGLLACPLPHRNGEKWLSDRLILNKEVISLMGARKFLPFLDTVAEDFVDFLHRQIRKNSRGSLTVDLYHDLFRFTLEASSYVLYGERLGLLEERPRPESQQFIEAVETMLKTTLPLLFIPPGVMRWVHRGLWLDHVAAWDAIFKHADRCIQNIYQEFCVAQPCKYSGIMSELLLQEEMSLDCIKANMIELTAGGVETTAMPLLFTLFELARNPQVQAAVREEIRRADALGPQELSKVLSGLPLLKGAIKETLRLYPVGITVQRYPVRDMVLQNYHVPAGTLCQVSLYSMGRSPVVFRNPERYDPTRWLGKQDNGFKALAFGFGARQCIGRRLAEAEMQLFLMHVLRNFRVDTVSKADIKTVYSFVLMPGKPPLLTFRPLN</sequence>
<name>A0A8D2J7B1_VARKO</name>
<evidence type="ECO:0000256" key="9">
    <source>
        <dbReference type="ARBA" id="ARBA00023004"/>
    </source>
</evidence>
<dbReference type="PROSITE" id="PS00086">
    <property type="entry name" value="CYTOCHROME_P450"/>
    <property type="match status" value="1"/>
</dbReference>
<evidence type="ECO:0000256" key="10">
    <source>
        <dbReference type="ARBA" id="ARBA00023033"/>
    </source>
</evidence>
<dbReference type="PRINTS" id="PR00385">
    <property type="entry name" value="P450"/>
</dbReference>
<feature type="binding site" description="axial binding residue" evidence="15">
    <location>
        <position position="501"/>
    </location>
    <ligand>
        <name>heme</name>
        <dbReference type="ChEBI" id="CHEBI:30413"/>
    </ligand>
    <ligandPart>
        <name>Fe</name>
        <dbReference type="ChEBI" id="CHEBI:18248"/>
    </ligandPart>
</feature>
<evidence type="ECO:0000256" key="14">
    <source>
        <dbReference type="ARBA" id="ARBA00042800"/>
    </source>
</evidence>
<dbReference type="GO" id="GO:0006704">
    <property type="term" value="P:glucocorticoid biosynthetic process"/>
    <property type="evidence" value="ECO:0007669"/>
    <property type="project" value="TreeGrafter"/>
</dbReference>